<name>A0A1I6HPE9_9RHOB</name>
<keyword evidence="3" id="KW-1185">Reference proteome</keyword>
<proteinExistence type="predicted"/>
<dbReference type="EMBL" id="FOYO01000001">
    <property type="protein sequence ID" value="SFR56329.1"/>
    <property type="molecule type" value="Genomic_DNA"/>
</dbReference>
<evidence type="ECO:0000313" key="2">
    <source>
        <dbReference type="EMBL" id="SFR56329.1"/>
    </source>
</evidence>
<dbReference type="InterPro" id="IPR029063">
    <property type="entry name" value="SAM-dependent_MTases_sf"/>
</dbReference>
<evidence type="ECO:0000313" key="3">
    <source>
        <dbReference type="Proteomes" id="UP000199658"/>
    </source>
</evidence>
<dbReference type="RefSeq" id="WP_090218855.1">
    <property type="nucleotide sequence ID" value="NZ_FOYO01000001.1"/>
</dbReference>
<dbReference type="Proteomes" id="UP000199658">
    <property type="component" value="Unassembled WGS sequence"/>
</dbReference>
<keyword evidence="2" id="KW-0489">Methyltransferase</keyword>
<dbReference type="InterPro" id="IPR041698">
    <property type="entry name" value="Methyltransf_25"/>
</dbReference>
<dbReference type="OrthoDB" id="9807911at2"/>
<organism evidence="2 3">
    <name type="scientific">Litoreibacter janthinus</name>
    <dbReference type="NCBI Taxonomy" id="670154"/>
    <lineage>
        <taxon>Bacteria</taxon>
        <taxon>Pseudomonadati</taxon>
        <taxon>Pseudomonadota</taxon>
        <taxon>Alphaproteobacteria</taxon>
        <taxon>Rhodobacterales</taxon>
        <taxon>Roseobacteraceae</taxon>
        <taxon>Litoreibacter</taxon>
    </lineage>
</organism>
<dbReference type="SUPFAM" id="SSF53335">
    <property type="entry name" value="S-adenosyl-L-methionine-dependent methyltransferases"/>
    <property type="match status" value="1"/>
</dbReference>
<dbReference type="GO" id="GO:0008168">
    <property type="term" value="F:methyltransferase activity"/>
    <property type="evidence" value="ECO:0007669"/>
    <property type="project" value="UniProtKB-KW"/>
</dbReference>
<evidence type="ECO:0000259" key="1">
    <source>
        <dbReference type="Pfam" id="PF13649"/>
    </source>
</evidence>
<feature type="domain" description="Methyltransferase" evidence="1">
    <location>
        <begin position="63"/>
        <end position="145"/>
    </location>
</feature>
<gene>
    <name evidence="2" type="ORF">SAMN04488002_3232</name>
</gene>
<accession>A0A1I6HPE9</accession>
<dbReference type="CDD" id="cd02440">
    <property type="entry name" value="AdoMet_MTases"/>
    <property type="match status" value="1"/>
</dbReference>
<keyword evidence="2" id="KW-0808">Transferase</keyword>
<protein>
    <submittedName>
        <fullName evidence="2">Methyltransferase domain-containing protein</fullName>
    </submittedName>
</protein>
<dbReference type="AlphaFoldDB" id="A0A1I6HPE9"/>
<dbReference type="Gene3D" id="3.40.50.150">
    <property type="entry name" value="Vaccinia Virus protein VP39"/>
    <property type="match status" value="1"/>
</dbReference>
<dbReference type="Pfam" id="PF13649">
    <property type="entry name" value="Methyltransf_25"/>
    <property type="match status" value="1"/>
</dbReference>
<sequence>MARDQKDKPDLDAAYALETPDDNRQLYGKWAETYDQSFAQQMDYQLPAHVARVFAELGGVGPVLDVGAGTGLLAEALRPISDVKIDALDLSADMLAVAGRKGIYRDLIVGDLTKALPIEAGQYGGVVSSGTFTHGHVGPEVLDQLLTFASTGALFVLSVNAEHFEARGFEAKFKALGDKIDDFHIRTVSIYGAGTDEAHSKDKGHLAVFRRM</sequence>
<dbReference type="GO" id="GO:0032259">
    <property type="term" value="P:methylation"/>
    <property type="evidence" value="ECO:0007669"/>
    <property type="project" value="UniProtKB-KW"/>
</dbReference>
<reference evidence="3" key="1">
    <citation type="submission" date="2016-10" db="EMBL/GenBank/DDBJ databases">
        <authorList>
            <person name="Varghese N."/>
            <person name="Submissions S."/>
        </authorList>
    </citation>
    <scope>NUCLEOTIDE SEQUENCE [LARGE SCALE GENOMIC DNA]</scope>
    <source>
        <strain evidence="3">DSM 26921</strain>
    </source>
</reference>
<dbReference type="STRING" id="670154.SAMN04488002_3232"/>